<evidence type="ECO:0000256" key="5">
    <source>
        <dbReference type="ARBA" id="ARBA00035525"/>
    </source>
</evidence>
<dbReference type="Gene3D" id="3.30.1370.30">
    <property type="match status" value="1"/>
</dbReference>
<evidence type="ECO:0000313" key="8">
    <source>
        <dbReference type="Proteomes" id="UP000034471"/>
    </source>
</evidence>
<dbReference type="GO" id="GO:0003735">
    <property type="term" value="F:structural constituent of ribosome"/>
    <property type="evidence" value="ECO:0007669"/>
    <property type="project" value="InterPro"/>
</dbReference>
<evidence type="ECO:0000256" key="3">
    <source>
        <dbReference type="ARBA" id="ARBA00023274"/>
    </source>
</evidence>
<dbReference type="AlphaFoldDB" id="A0A0G0JN92"/>
<dbReference type="InterPro" id="IPR000630">
    <property type="entry name" value="Ribosomal_uS8"/>
</dbReference>
<gene>
    <name evidence="7" type="ORF">US54_C0012G0016</name>
</gene>
<dbReference type="GO" id="GO:1990904">
    <property type="term" value="C:ribonucleoprotein complex"/>
    <property type="evidence" value="ECO:0007669"/>
    <property type="project" value="UniProtKB-KW"/>
</dbReference>
<evidence type="ECO:0000256" key="1">
    <source>
        <dbReference type="ARBA" id="ARBA00006471"/>
    </source>
</evidence>
<dbReference type="Pfam" id="PF00410">
    <property type="entry name" value="Ribosomal_S8"/>
    <property type="match status" value="1"/>
</dbReference>
<dbReference type="GO" id="GO:0005737">
    <property type="term" value="C:cytoplasm"/>
    <property type="evidence" value="ECO:0007669"/>
    <property type="project" value="UniProtKB-ARBA"/>
</dbReference>
<dbReference type="GO" id="GO:0006412">
    <property type="term" value="P:translation"/>
    <property type="evidence" value="ECO:0007669"/>
    <property type="project" value="InterPro"/>
</dbReference>
<dbReference type="SUPFAM" id="SSF56047">
    <property type="entry name" value="Ribosomal protein S8"/>
    <property type="match status" value="1"/>
</dbReference>
<proteinExistence type="inferred from homology"/>
<comment type="similarity">
    <text evidence="1 6">Belongs to the universal ribosomal protein uS8 family.</text>
</comment>
<evidence type="ECO:0000256" key="2">
    <source>
        <dbReference type="ARBA" id="ARBA00022980"/>
    </source>
</evidence>
<keyword evidence="3 6" id="KW-0687">Ribonucleoprotein</keyword>
<dbReference type="Proteomes" id="UP000034471">
    <property type="component" value="Unassembled WGS sequence"/>
</dbReference>
<dbReference type="InterPro" id="IPR035987">
    <property type="entry name" value="Ribosomal_uS8_sf"/>
</dbReference>
<dbReference type="InterPro" id="IPR047863">
    <property type="entry name" value="Ribosomal_uS8_CS"/>
</dbReference>
<dbReference type="EMBL" id="LBTJ01000012">
    <property type="protein sequence ID" value="KKQ38319.1"/>
    <property type="molecule type" value="Genomic_DNA"/>
</dbReference>
<comment type="caution">
    <text evidence="7">The sequence shown here is derived from an EMBL/GenBank/DDBJ whole genome shotgun (WGS) entry which is preliminary data.</text>
</comment>
<dbReference type="STRING" id="1618481.US54_C0012G0016"/>
<keyword evidence="2 6" id="KW-0689">Ribosomal protein</keyword>
<reference evidence="7 8" key="1">
    <citation type="journal article" date="2015" name="Nature">
        <title>rRNA introns, odd ribosomes, and small enigmatic genomes across a large radiation of phyla.</title>
        <authorList>
            <person name="Brown C.T."/>
            <person name="Hug L.A."/>
            <person name="Thomas B.C."/>
            <person name="Sharon I."/>
            <person name="Castelle C.J."/>
            <person name="Singh A."/>
            <person name="Wilkins M.J."/>
            <person name="Williams K.H."/>
            <person name="Banfield J.F."/>
        </authorList>
    </citation>
    <scope>NUCLEOTIDE SEQUENCE [LARGE SCALE GENOMIC DNA]</scope>
</reference>
<evidence type="ECO:0000256" key="6">
    <source>
        <dbReference type="RuleBase" id="RU003660"/>
    </source>
</evidence>
<name>A0A0G0JN92_9BACT</name>
<organism evidence="7 8">
    <name type="scientific">Candidatus Roizmanbacteria bacterium GW2011_GWA2_37_7</name>
    <dbReference type="NCBI Taxonomy" id="1618481"/>
    <lineage>
        <taxon>Bacteria</taxon>
        <taxon>Candidatus Roizmaniibacteriota</taxon>
    </lineage>
</organism>
<dbReference type="GO" id="GO:0005840">
    <property type="term" value="C:ribosome"/>
    <property type="evidence" value="ECO:0007669"/>
    <property type="project" value="UniProtKB-KW"/>
</dbReference>
<evidence type="ECO:0000256" key="4">
    <source>
        <dbReference type="ARBA" id="ARBA00035258"/>
    </source>
</evidence>
<dbReference type="PROSITE" id="PS00053">
    <property type="entry name" value="RIBOSOMAL_S8"/>
    <property type="match status" value="1"/>
</dbReference>
<dbReference type="FunFam" id="3.30.1490.10:FF:000001">
    <property type="entry name" value="30S ribosomal protein S8"/>
    <property type="match status" value="1"/>
</dbReference>
<dbReference type="Gene3D" id="3.30.1490.10">
    <property type="match status" value="1"/>
</dbReference>
<accession>A0A0G0JN92</accession>
<sequence length="126" mass="14542">MSVIDLIIRIKNGYMAKIENVDCPYSKYREAVLVKLKQLEYIDTFDISGDKQKKIHVKLRYEDGVRALTDIKLFSTPGKRMYIPYRKIKRVKGGMGHALLSSSKGIITGDQARKERIGGELLFYIW</sequence>
<evidence type="ECO:0000313" key="7">
    <source>
        <dbReference type="EMBL" id="KKQ38319.1"/>
    </source>
</evidence>
<protein>
    <recommendedName>
        <fullName evidence="4">Small ribosomal subunit protein uS8</fullName>
    </recommendedName>
    <alternativeName>
        <fullName evidence="5">30S ribosomal protein S8</fullName>
    </alternativeName>
</protein>